<dbReference type="Pfam" id="PF00201">
    <property type="entry name" value="UDPGT"/>
    <property type="match status" value="1"/>
</dbReference>
<keyword evidence="3" id="KW-1185">Reference proteome</keyword>
<name>A0A8E2DGC2_9APHY</name>
<dbReference type="EMBL" id="KV722562">
    <property type="protein sequence ID" value="OCH85811.1"/>
    <property type="molecule type" value="Genomic_DNA"/>
</dbReference>
<protein>
    <submittedName>
        <fullName evidence="2">UDP-Glycosyltransferase/glycogen phosphorylase</fullName>
    </submittedName>
</protein>
<gene>
    <name evidence="2" type="ORF">OBBRIDRAFT_797811</name>
</gene>
<evidence type="ECO:0000256" key="1">
    <source>
        <dbReference type="ARBA" id="ARBA00022679"/>
    </source>
</evidence>
<reference evidence="2 3" key="1">
    <citation type="submission" date="2016-07" db="EMBL/GenBank/DDBJ databases">
        <title>Draft genome of the white-rot fungus Obba rivulosa 3A-2.</title>
        <authorList>
            <consortium name="DOE Joint Genome Institute"/>
            <person name="Miettinen O."/>
            <person name="Riley R."/>
            <person name="Acob R."/>
            <person name="Barry K."/>
            <person name="Cullen D."/>
            <person name="De Vries R."/>
            <person name="Hainaut M."/>
            <person name="Hatakka A."/>
            <person name="Henrissat B."/>
            <person name="Hilden K."/>
            <person name="Kuo R."/>
            <person name="Labutti K."/>
            <person name="Lipzen A."/>
            <person name="Makela M.R."/>
            <person name="Sandor L."/>
            <person name="Spatafora J.W."/>
            <person name="Grigoriev I.V."/>
            <person name="Hibbett D.S."/>
        </authorList>
    </citation>
    <scope>NUCLEOTIDE SEQUENCE [LARGE SCALE GENOMIC DNA]</scope>
    <source>
        <strain evidence="2 3">3A-2</strain>
    </source>
</reference>
<dbReference type="Gene3D" id="3.40.50.2000">
    <property type="entry name" value="Glycogen Phosphorylase B"/>
    <property type="match status" value="2"/>
</dbReference>
<sequence>MPAVTAPTTKKHIVLLAYEAWGHTRPLCVLAARMVKSHAVDITFFTTQNYFIRVNAELRRSFQPEEAHLLALIRVIALVNEGATPLDSAKLDANFAEAYRRLVAQEPVTCAHSNAVHQPLDKPAAAILDFFCVKPCESIREAGHNAKIFAWFSAAASSIFFLWGPVHLGGKGDVTDMVEAEASRTGRPPAQVADELLLGANGSVVRVPGLPPMYDYEVLATCDGILMSSPESYESECVAGVRKWYAETSRSAYACGPLLPEEGQSMSKEKDSSEKGAAIEKFLNTALQMHGPKSLVYISFGTFWWSPQPDKIWKFLDVLMDMKIPFIMSHASPLAAVPDAVRQKVEASGLGLLSPWSPQQTILAHPATAWFVTHGGHNSVIESVSCGVPMICWPFHADQPANAVHLTDNLHVAYELIEVRTGERGLKPIYRNGRVPKGTMEAVRDEARDVLAKAFGEDGKQKRENMERLQQAIAQAWQEGGPSQRAIIDLLDSC</sequence>
<dbReference type="SUPFAM" id="SSF53756">
    <property type="entry name" value="UDP-Glycosyltransferase/glycogen phosphorylase"/>
    <property type="match status" value="1"/>
</dbReference>
<dbReference type="PANTHER" id="PTHR48045">
    <property type="entry name" value="UDP-GLYCOSYLTRANSFERASE 72B1"/>
    <property type="match status" value="1"/>
</dbReference>
<dbReference type="AlphaFoldDB" id="A0A8E2DGC2"/>
<dbReference type="InterPro" id="IPR002213">
    <property type="entry name" value="UDP_glucos_trans"/>
</dbReference>
<organism evidence="2 3">
    <name type="scientific">Obba rivulosa</name>
    <dbReference type="NCBI Taxonomy" id="1052685"/>
    <lineage>
        <taxon>Eukaryota</taxon>
        <taxon>Fungi</taxon>
        <taxon>Dikarya</taxon>
        <taxon>Basidiomycota</taxon>
        <taxon>Agaricomycotina</taxon>
        <taxon>Agaricomycetes</taxon>
        <taxon>Polyporales</taxon>
        <taxon>Gelatoporiaceae</taxon>
        <taxon>Obba</taxon>
    </lineage>
</organism>
<accession>A0A8E2DGC2</accession>
<dbReference type="Proteomes" id="UP000250043">
    <property type="component" value="Unassembled WGS sequence"/>
</dbReference>
<dbReference type="OrthoDB" id="5835829at2759"/>
<evidence type="ECO:0000313" key="2">
    <source>
        <dbReference type="EMBL" id="OCH85811.1"/>
    </source>
</evidence>
<dbReference type="PANTHER" id="PTHR48045:SF31">
    <property type="entry name" value="UDP-GLYCOSYLTRANSFERASE 76B1-LIKE"/>
    <property type="match status" value="1"/>
</dbReference>
<proteinExistence type="predicted"/>
<dbReference type="GO" id="GO:0008194">
    <property type="term" value="F:UDP-glycosyltransferase activity"/>
    <property type="evidence" value="ECO:0007669"/>
    <property type="project" value="InterPro"/>
</dbReference>
<keyword evidence="1 2" id="KW-0808">Transferase</keyword>
<dbReference type="CDD" id="cd03784">
    <property type="entry name" value="GT1_Gtf-like"/>
    <property type="match status" value="1"/>
</dbReference>
<evidence type="ECO:0000313" key="3">
    <source>
        <dbReference type="Proteomes" id="UP000250043"/>
    </source>
</evidence>